<accession>W7YEP9</accession>
<evidence type="ECO:0000256" key="9">
    <source>
        <dbReference type="SAM" id="Phobius"/>
    </source>
</evidence>
<evidence type="ECO:0000256" key="6">
    <source>
        <dbReference type="ARBA" id="ARBA00034221"/>
    </source>
</evidence>
<comment type="catalytic activity">
    <reaction evidence="8">
        <text>3',5'-cyclic UMP + H2O = UMP + H(+)</text>
        <dbReference type="Rhea" id="RHEA:70575"/>
        <dbReference type="ChEBI" id="CHEBI:15377"/>
        <dbReference type="ChEBI" id="CHEBI:15378"/>
        <dbReference type="ChEBI" id="CHEBI:57865"/>
        <dbReference type="ChEBI" id="CHEBI:184387"/>
    </reaction>
    <physiologicalReaction direction="left-to-right" evidence="8">
        <dbReference type="Rhea" id="RHEA:70576"/>
    </physiologicalReaction>
</comment>
<feature type="transmembrane region" description="Helical" evidence="9">
    <location>
        <begin position="52"/>
        <end position="69"/>
    </location>
</feature>
<dbReference type="Pfam" id="PF00753">
    <property type="entry name" value="Lactamase_B"/>
    <property type="match status" value="2"/>
</dbReference>
<dbReference type="Proteomes" id="UP000019364">
    <property type="component" value="Unassembled WGS sequence"/>
</dbReference>
<dbReference type="InterPro" id="IPR004477">
    <property type="entry name" value="ComEC_N"/>
</dbReference>
<dbReference type="Pfam" id="PF13567">
    <property type="entry name" value="DUF4131"/>
    <property type="match status" value="1"/>
</dbReference>
<dbReference type="InterPro" id="IPR025405">
    <property type="entry name" value="DUF4131"/>
</dbReference>
<evidence type="ECO:0000256" key="1">
    <source>
        <dbReference type="ARBA" id="ARBA00004651"/>
    </source>
</evidence>
<dbReference type="PANTHER" id="PTHR30619:SF1">
    <property type="entry name" value="RECOMBINATION PROTEIN 2"/>
    <property type="match status" value="1"/>
</dbReference>
<feature type="transmembrane region" description="Helical" evidence="9">
    <location>
        <begin position="366"/>
        <end position="389"/>
    </location>
</feature>
<evidence type="ECO:0000259" key="10">
    <source>
        <dbReference type="SMART" id="SM00849"/>
    </source>
</evidence>
<dbReference type="Gene3D" id="3.60.15.10">
    <property type="entry name" value="Ribonuclease Z/Hydroxyacylglutathione hydrolase-like"/>
    <property type="match status" value="1"/>
</dbReference>
<evidence type="ECO:0000256" key="3">
    <source>
        <dbReference type="ARBA" id="ARBA00022692"/>
    </source>
</evidence>
<comment type="function">
    <text evidence="7">Counteracts the endogenous Pycsar antiviral defense system. Phosphodiesterase that enables metal-dependent hydrolysis of host cyclic nucleotide Pycsar defense signals such as cCMP and cUMP.</text>
</comment>
<dbReference type="InterPro" id="IPR001279">
    <property type="entry name" value="Metallo-B-lactamas"/>
</dbReference>
<protein>
    <submittedName>
        <fullName evidence="11">Late competence protein ComEC</fullName>
    </submittedName>
</protein>
<dbReference type="Pfam" id="PF03772">
    <property type="entry name" value="Competence"/>
    <property type="match status" value="1"/>
</dbReference>
<evidence type="ECO:0000256" key="4">
    <source>
        <dbReference type="ARBA" id="ARBA00022989"/>
    </source>
</evidence>
<dbReference type="eggNOG" id="COG0658">
    <property type="taxonomic scope" value="Bacteria"/>
</dbReference>
<dbReference type="STRING" id="1236976.JCM16418_973"/>
<feature type="transmembrane region" description="Helical" evidence="9">
    <location>
        <begin position="401"/>
        <end position="423"/>
    </location>
</feature>
<dbReference type="SMART" id="SM00849">
    <property type="entry name" value="Lactamase_B"/>
    <property type="match status" value="1"/>
</dbReference>
<feature type="transmembrane region" description="Helical" evidence="9">
    <location>
        <begin position="306"/>
        <end position="324"/>
    </location>
</feature>
<feature type="domain" description="Metallo-beta-lactamase" evidence="10">
    <location>
        <begin position="593"/>
        <end position="800"/>
    </location>
</feature>
<dbReference type="GO" id="GO:0030420">
    <property type="term" value="P:establishment of competence for transformation"/>
    <property type="evidence" value="ECO:0007669"/>
    <property type="project" value="InterPro"/>
</dbReference>
<organism evidence="11 12">
    <name type="scientific">Paenibacillus pini JCM 16418</name>
    <dbReference type="NCBI Taxonomy" id="1236976"/>
    <lineage>
        <taxon>Bacteria</taxon>
        <taxon>Bacillati</taxon>
        <taxon>Bacillota</taxon>
        <taxon>Bacilli</taxon>
        <taxon>Bacillales</taxon>
        <taxon>Paenibacillaceae</taxon>
        <taxon>Paenibacillus</taxon>
    </lineage>
</organism>
<feature type="transmembrane region" description="Helical" evidence="9">
    <location>
        <begin position="330"/>
        <end position="346"/>
    </location>
</feature>
<dbReference type="eggNOG" id="COG2333">
    <property type="taxonomic scope" value="Bacteria"/>
</dbReference>
<feature type="transmembrane region" description="Helical" evidence="9">
    <location>
        <begin position="29"/>
        <end position="45"/>
    </location>
</feature>
<dbReference type="GO" id="GO:0005886">
    <property type="term" value="C:plasma membrane"/>
    <property type="evidence" value="ECO:0007669"/>
    <property type="project" value="UniProtKB-SubCell"/>
</dbReference>
<dbReference type="InterPro" id="IPR036866">
    <property type="entry name" value="RibonucZ/Hydroxyglut_hydro"/>
</dbReference>
<dbReference type="InterPro" id="IPR035681">
    <property type="entry name" value="ComA-like_MBL"/>
</dbReference>
<comment type="catalytic activity">
    <reaction evidence="6">
        <text>3',5'-cyclic CMP + H2O = CMP + H(+)</text>
        <dbReference type="Rhea" id="RHEA:72675"/>
        <dbReference type="ChEBI" id="CHEBI:15377"/>
        <dbReference type="ChEBI" id="CHEBI:15378"/>
        <dbReference type="ChEBI" id="CHEBI:58003"/>
        <dbReference type="ChEBI" id="CHEBI:60377"/>
    </reaction>
    <physiologicalReaction direction="left-to-right" evidence="6">
        <dbReference type="Rhea" id="RHEA:72676"/>
    </physiologicalReaction>
</comment>
<dbReference type="RefSeq" id="WP_242403712.1">
    <property type="nucleotide sequence ID" value="NZ_BAVZ01000002.1"/>
</dbReference>
<feature type="transmembrane region" description="Helical" evidence="9">
    <location>
        <begin position="498"/>
        <end position="516"/>
    </location>
</feature>
<feature type="transmembrane region" description="Helical" evidence="9">
    <location>
        <begin position="435"/>
        <end position="459"/>
    </location>
</feature>
<sequence length="888" mass="98750">MKSRPLLMFTICWILGSSCAYFASGTKLVMIWIGLSLLLAIPVILRRKTWGLVLMMWLAILLSGLYWEWKEIRNVSLLPEEFQQVILQQADGLNVQAQGKVVSSVDVDGDRADFEVELEELSSSVVVGNGKGKEQGKVTHLSERVLVQVKLKVQSDQQQAGKWQRGDYVKLSGTMVKPAEARNFGGFDYGKYLRTQEVHWIYKVKGLSGVQCKPPASWSLGHILRWNDQVRDSLGAKLDLLFHEPHAGYMKGLIIGMQDDLDPETFRQFSQLGLTHILAISGMHVAVYVAVLLFILSLFRVSRERALTIVMVLVPVYVLLSGLSPSVVRAGVMSIIALYAARRGILKDGMNILAASALLMLIWNPYYLLSVSFQLSFLVTAGLMVYVPLLQPLLRFMPQRLGAPLGVTLIAQLVSFPLTIYYFNQFSLLSFAANFILVPVITFLVLPLGTAALIIGSLWNMGGRGVAWITECLDDITFWLVERMNDYPSFVTIWRSPSLVWIVMYYVLLYVLLYLARSWAVGRTPPVMQADETVLLGDYKASGKKISFPNSEKQRYNLVMIPVLASLVILMIFGYQPERRNGTGLVQFLDIGQGDSILITTPEGKNILVDGGGTVSFRKPEDAWKERRKPFEVGGKVLVPLLKQRGIHRLDAVILSHGDQDHAGGLQSVLDQIPVNAFFFNGTLAGTVSMDKLLSTALNRKIPLYAVHEGMVWSPDELTRLDFIYPQTTQEEQEMLFLEKNQNHASLVFILSMGGSRFLFTGDMDKAAETALLDSTFASPSSKTTSASPKLSGSKVLPYLAAEGVDVIKVAHHGSKTSSSASWLKAWQPKAAVISAGQNNLYGHPHAEVVGRIKDQNATIYRTDQQGEIQMLVKNGKIQIRYRILTKS</sequence>
<feature type="transmembrane region" description="Helical" evidence="9">
    <location>
        <begin position="277"/>
        <end position="299"/>
    </location>
</feature>
<dbReference type="InterPro" id="IPR004797">
    <property type="entry name" value="Competence_ComEC/Rec2"/>
</dbReference>
<evidence type="ECO:0000313" key="12">
    <source>
        <dbReference type="Proteomes" id="UP000019364"/>
    </source>
</evidence>
<name>W7YEP9_9BACL</name>
<dbReference type="InterPro" id="IPR052159">
    <property type="entry name" value="Competence_DNA_uptake"/>
</dbReference>
<proteinExistence type="predicted"/>
<dbReference type="NCBIfam" id="TIGR00361">
    <property type="entry name" value="ComEC_Rec2"/>
    <property type="match status" value="1"/>
</dbReference>
<evidence type="ECO:0000256" key="2">
    <source>
        <dbReference type="ARBA" id="ARBA00022475"/>
    </source>
</evidence>
<evidence type="ECO:0000256" key="5">
    <source>
        <dbReference type="ARBA" id="ARBA00023136"/>
    </source>
</evidence>
<dbReference type="CDD" id="cd07731">
    <property type="entry name" value="ComA-like_MBL-fold"/>
    <property type="match status" value="1"/>
</dbReference>
<keyword evidence="12" id="KW-1185">Reference proteome</keyword>
<dbReference type="PANTHER" id="PTHR30619">
    <property type="entry name" value="DNA INTERNALIZATION/COMPETENCE PROTEIN COMEC/REC2"/>
    <property type="match status" value="1"/>
</dbReference>
<dbReference type="NCBIfam" id="TIGR00360">
    <property type="entry name" value="ComEC_N-term"/>
    <property type="match status" value="1"/>
</dbReference>
<dbReference type="PROSITE" id="PS51257">
    <property type="entry name" value="PROKAR_LIPOPROTEIN"/>
    <property type="match status" value="1"/>
</dbReference>
<keyword evidence="2" id="KW-1003">Cell membrane</keyword>
<evidence type="ECO:0000256" key="8">
    <source>
        <dbReference type="ARBA" id="ARBA00048505"/>
    </source>
</evidence>
<dbReference type="EMBL" id="BAVZ01000002">
    <property type="protein sequence ID" value="GAF06987.1"/>
    <property type="molecule type" value="Genomic_DNA"/>
</dbReference>
<evidence type="ECO:0000313" key="11">
    <source>
        <dbReference type="EMBL" id="GAF06987.1"/>
    </source>
</evidence>
<keyword evidence="4 9" id="KW-1133">Transmembrane helix</keyword>
<comment type="subcellular location">
    <subcellularLocation>
        <location evidence="1">Cell membrane</location>
        <topology evidence="1">Multi-pass membrane protein</topology>
    </subcellularLocation>
</comment>
<keyword evidence="3 9" id="KW-0812">Transmembrane</keyword>
<gene>
    <name evidence="11" type="ORF">JCM16418_973</name>
</gene>
<dbReference type="AlphaFoldDB" id="W7YEP9"/>
<keyword evidence="5 9" id="KW-0472">Membrane</keyword>
<comment type="caution">
    <text evidence="11">The sequence shown here is derived from an EMBL/GenBank/DDBJ whole genome shotgun (WGS) entry which is preliminary data.</text>
</comment>
<dbReference type="SUPFAM" id="SSF56281">
    <property type="entry name" value="Metallo-hydrolase/oxidoreductase"/>
    <property type="match status" value="1"/>
</dbReference>
<feature type="transmembrane region" description="Helical" evidence="9">
    <location>
        <begin position="556"/>
        <end position="575"/>
    </location>
</feature>
<evidence type="ECO:0000256" key="7">
    <source>
        <dbReference type="ARBA" id="ARBA00034301"/>
    </source>
</evidence>
<reference evidence="11 12" key="1">
    <citation type="journal article" date="2014" name="Genome Announc.">
        <title>Draft Genome Sequence of Paenibacillus pini JCM 16418T, Isolated from the Rhizosphere of Pine Tree.</title>
        <authorList>
            <person name="Yuki M."/>
            <person name="Oshima K."/>
            <person name="Suda W."/>
            <person name="Oshida Y."/>
            <person name="Kitamura K."/>
            <person name="Iida Y."/>
            <person name="Hattori M."/>
            <person name="Ohkuma M."/>
        </authorList>
    </citation>
    <scope>NUCLEOTIDE SEQUENCE [LARGE SCALE GENOMIC DNA]</scope>
    <source>
        <strain evidence="11 12">JCM 16418</strain>
    </source>
</reference>